<feature type="region of interest" description="Disordered" evidence="1">
    <location>
        <begin position="247"/>
        <end position="411"/>
    </location>
</feature>
<organism evidence="2 3">
    <name type="scientific">Apiospora arundinis</name>
    <dbReference type="NCBI Taxonomy" id="335852"/>
    <lineage>
        <taxon>Eukaryota</taxon>
        <taxon>Fungi</taxon>
        <taxon>Dikarya</taxon>
        <taxon>Ascomycota</taxon>
        <taxon>Pezizomycotina</taxon>
        <taxon>Sordariomycetes</taxon>
        <taxon>Xylariomycetidae</taxon>
        <taxon>Amphisphaeriales</taxon>
        <taxon>Apiosporaceae</taxon>
        <taxon>Apiospora</taxon>
    </lineage>
</organism>
<feature type="compositionally biased region" description="Polar residues" evidence="1">
    <location>
        <begin position="637"/>
        <end position="650"/>
    </location>
</feature>
<feature type="compositionally biased region" description="Basic and acidic residues" evidence="1">
    <location>
        <begin position="278"/>
        <end position="316"/>
    </location>
</feature>
<sequence length="738" mass="80977">MFGTGVSESSHRIITTCRGEAVILSPSHTPGSTAAKLTEPIPPSSFHDRHDLHETPTPTQTYQRQHHQPRLSHAPQTQTPPPTVPEQSTTPSSSHHRALRRTPRFTATPSPKPQDPSAQQPSSARVTLTLGPRGKFVLADQQQPQTRIRPRPARRQLSQDLSSEEDEDHEPSPRAPSQYHRDITHPPGPSLPDPHPAVRISKRTHSAILYALEETLRGPKELSNDWVEELASMSDLLGGGGIATTNGNVASSSRPVPARAPVGSPSGIRGPRMIMQERQAREAARKEERERQEREHAENEARLLDEARRRDAERRAAAGAGAGQGAIPTDPNVARRPTAATAASGRVPTNSGVRTGDVPGGAEVETPRRHHRTSSNTAPAPAPGAPTGSATAGNAPKAQQGSGSDSLTAIGRGRNSFPHAFERWETLSAHWEGLTSFWIRRLQQNSEEINQDPLSQQLSRQVTDLSSAGANLFHAVVELQRLRASSERKFQRWFFETRAEMERNQEVTAMLEAALEEERRSRADAVREALENAQGSSKVQKQLSEMRKELQISKEEARRAWEELGRREQEERDRTASLQLGHPTIVGGVQVVPMTQGVSRHNSQRDPQQYGQPDPSDYSRGQASRSDYTQAPAVQPVATSAGETAYQQPSAVHHQDSYGSEGTFSEEEYETPATQPGAPYPPSSSGQQQPAYSAAPDYTGASWEQMPRHHHPTRLSDVIEEDDERSRTSASHSQVSRG</sequence>
<feature type="region of interest" description="Disordered" evidence="1">
    <location>
        <begin position="531"/>
        <end position="551"/>
    </location>
</feature>
<feature type="compositionally biased region" description="Basic residues" evidence="1">
    <location>
        <begin position="94"/>
        <end position="103"/>
    </location>
</feature>
<protein>
    <submittedName>
        <fullName evidence="2">Uncharacterized protein</fullName>
    </submittedName>
</protein>
<evidence type="ECO:0000313" key="3">
    <source>
        <dbReference type="Proteomes" id="UP001390339"/>
    </source>
</evidence>
<dbReference type="EMBL" id="JAPCWZ010000002">
    <property type="protein sequence ID" value="KAK8877204.1"/>
    <property type="molecule type" value="Genomic_DNA"/>
</dbReference>
<feature type="region of interest" description="Disordered" evidence="1">
    <location>
        <begin position="563"/>
        <end position="738"/>
    </location>
</feature>
<evidence type="ECO:0000256" key="1">
    <source>
        <dbReference type="SAM" id="MobiDB-lite"/>
    </source>
</evidence>
<feature type="compositionally biased region" description="Polar residues" evidence="1">
    <location>
        <begin position="728"/>
        <end position="738"/>
    </location>
</feature>
<proteinExistence type="predicted"/>
<dbReference type="Proteomes" id="UP001390339">
    <property type="component" value="Unassembled WGS sequence"/>
</dbReference>
<accession>A0ABR2JH94</accession>
<comment type="caution">
    <text evidence="2">The sequence shown here is derived from an EMBL/GenBank/DDBJ whole genome shotgun (WGS) entry which is preliminary data.</text>
</comment>
<name>A0ABR2JH94_9PEZI</name>
<feature type="compositionally biased region" description="Low complexity" evidence="1">
    <location>
        <begin position="683"/>
        <end position="696"/>
    </location>
</feature>
<feature type="compositionally biased region" description="Polar residues" evidence="1">
    <location>
        <begin position="533"/>
        <end position="543"/>
    </location>
</feature>
<feature type="compositionally biased region" description="Polar residues" evidence="1">
    <location>
        <begin position="596"/>
        <end position="611"/>
    </location>
</feature>
<feature type="compositionally biased region" description="Polar residues" evidence="1">
    <location>
        <begin position="619"/>
        <end position="629"/>
    </location>
</feature>
<feature type="compositionally biased region" description="Pro residues" evidence="1">
    <location>
        <begin position="186"/>
        <end position="195"/>
    </location>
</feature>
<evidence type="ECO:0000313" key="2">
    <source>
        <dbReference type="EMBL" id="KAK8877204.1"/>
    </source>
</evidence>
<reference evidence="2 3" key="1">
    <citation type="journal article" date="2024" name="IMA Fungus">
        <title>Apiospora arundinis, a panoply of carbohydrate-active enzymes and secondary metabolites.</title>
        <authorList>
            <person name="Sorensen T."/>
            <person name="Petersen C."/>
            <person name="Muurmann A.T."/>
            <person name="Christiansen J.V."/>
            <person name="Brundto M.L."/>
            <person name="Overgaard C.K."/>
            <person name="Boysen A.T."/>
            <person name="Wollenberg R.D."/>
            <person name="Larsen T.O."/>
            <person name="Sorensen J.L."/>
            <person name="Nielsen K.L."/>
            <person name="Sondergaard T.E."/>
        </authorList>
    </citation>
    <scope>NUCLEOTIDE SEQUENCE [LARGE SCALE GENOMIC DNA]</scope>
    <source>
        <strain evidence="2 3">AAU 773</strain>
    </source>
</reference>
<feature type="compositionally biased region" description="Polar residues" evidence="1">
    <location>
        <begin position="116"/>
        <end position="126"/>
    </location>
</feature>
<feature type="compositionally biased region" description="Polar residues" evidence="1">
    <location>
        <begin position="397"/>
        <end position="407"/>
    </location>
</feature>
<feature type="compositionally biased region" description="Low complexity" evidence="1">
    <location>
        <begin position="374"/>
        <end position="396"/>
    </location>
</feature>
<feature type="region of interest" description="Disordered" evidence="1">
    <location>
        <begin position="24"/>
        <end position="200"/>
    </location>
</feature>
<gene>
    <name evidence="2" type="ORF">PGQ11_002150</name>
</gene>
<keyword evidence="3" id="KW-1185">Reference proteome</keyword>
<feature type="compositionally biased region" description="Basic and acidic residues" evidence="1">
    <location>
        <begin position="563"/>
        <end position="575"/>
    </location>
</feature>